<dbReference type="GO" id="GO:0015271">
    <property type="term" value="F:outward rectifier potassium channel activity"/>
    <property type="evidence" value="ECO:0007669"/>
    <property type="project" value="TreeGrafter"/>
</dbReference>
<protein>
    <submittedName>
        <fullName evidence="12">Uncharacterized protein</fullName>
    </submittedName>
</protein>
<dbReference type="AlphaFoldDB" id="A0A4U5NB43"/>
<gene>
    <name evidence="12" type="ORF">L596_014207</name>
</gene>
<organism evidence="12 13">
    <name type="scientific">Steinernema carpocapsae</name>
    <name type="common">Entomopathogenic nematode</name>
    <dbReference type="NCBI Taxonomy" id="34508"/>
    <lineage>
        <taxon>Eukaryota</taxon>
        <taxon>Metazoa</taxon>
        <taxon>Ecdysozoa</taxon>
        <taxon>Nematoda</taxon>
        <taxon>Chromadorea</taxon>
        <taxon>Rhabditida</taxon>
        <taxon>Tylenchina</taxon>
        <taxon>Panagrolaimomorpha</taxon>
        <taxon>Strongyloidoidea</taxon>
        <taxon>Steinernematidae</taxon>
        <taxon>Steinernema</taxon>
    </lineage>
</organism>
<evidence type="ECO:0000256" key="5">
    <source>
        <dbReference type="ARBA" id="ARBA00022826"/>
    </source>
</evidence>
<comment type="subcellular location">
    <subcellularLocation>
        <location evidence="1">Membrane</location>
        <topology evidence="1">Multi-pass membrane protein</topology>
    </subcellularLocation>
</comment>
<keyword evidence="7" id="KW-1133">Transmembrane helix</keyword>
<sequence length="183" mass="21251">MSSRNSKRKNENEIEPGLYVPNSLRPRRRLLCQHARSPSLQAFVKNYLVKFIRLLLGIDQSEGSGYLSSFTIREEDMWIRTYGRLYQKLCSSVADIPIGIYRTNDMNAKTISTDMERMKKIEIEKKEATGSNNKQREISQMVQFRMKNLGMCPDDYKSEGPRRIRSPSSSSIRRSIWNCNSVT</sequence>
<keyword evidence="3" id="KW-0633">Potassium transport</keyword>
<evidence type="ECO:0000256" key="8">
    <source>
        <dbReference type="ARBA" id="ARBA00023065"/>
    </source>
</evidence>
<dbReference type="GO" id="GO:0005228">
    <property type="term" value="F:intracellular sodium-activated potassium channel activity"/>
    <property type="evidence" value="ECO:0007669"/>
    <property type="project" value="TreeGrafter"/>
</dbReference>
<evidence type="ECO:0000256" key="3">
    <source>
        <dbReference type="ARBA" id="ARBA00022538"/>
    </source>
</evidence>
<reference evidence="12 13" key="2">
    <citation type="journal article" date="2019" name="G3 (Bethesda)">
        <title>Hybrid Assembly of the Genome of the Entomopathogenic Nematode Steinernema carpocapsae Identifies the X-Chromosome.</title>
        <authorList>
            <person name="Serra L."/>
            <person name="Macchietto M."/>
            <person name="Macias-Munoz A."/>
            <person name="McGill C.J."/>
            <person name="Rodriguez I.M."/>
            <person name="Rodriguez B."/>
            <person name="Murad R."/>
            <person name="Mortazavi A."/>
        </authorList>
    </citation>
    <scope>NUCLEOTIDE SEQUENCE [LARGE SCALE GENOMIC DNA]</scope>
    <source>
        <strain evidence="12 13">ALL</strain>
    </source>
</reference>
<dbReference type="InterPro" id="IPR047871">
    <property type="entry name" value="K_chnl_Slo-like"/>
</dbReference>
<comment type="caution">
    <text evidence="12">The sequence shown here is derived from an EMBL/GenBank/DDBJ whole genome shotgun (WGS) entry which is preliminary data.</text>
</comment>
<feature type="region of interest" description="Disordered" evidence="11">
    <location>
        <begin position="1"/>
        <end position="20"/>
    </location>
</feature>
<keyword evidence="5" id="KW-0631">Potassium channel</keyword>
<keyword evidence="8" id="KW-0406">Ion transport</keyword>
<dbReference type="PANTHER" id="PTHR10027:SF10">
    <property type="entry name" value="SLOWPOKE 2, ISOFORM D"/>
    <property type="match status" value="1"/>
</dbReference>
<proteinExistence type="predicted"/>
<evidence type="ECO:0000256" key="1">
    <source>
        <dbReference type="ARBA" id="ARBA00004141"/>
    </source>
</evidence>
<name>A0A4U5NB43_STECR</name>
<evidence type="ECO:0000256" key="2">
    <source>
        <dbReference type="ARBA" id="ARBA00022448"/>
    </source>
</evidence>
<keyword evidence="10" id="KW-0407">Ion channel</keyword>
<evidence type="ECO:0000256" key="4">
    <source>
        <dbReference type="ARBA" id="ARBA00022692"/>
    </source>
</evidence>
<dbReference type="PANTHER" id="PTHR10027">
    <property type="entry name" value="CALCIUM-ACTIVATED POTASSIUM CHANNEL ALPHA CHAIN"/>
    <property type="match status" value="1"/>
</dbReference>
<dbReference type="Proteomes" id="UP000298663">
    <property type="component" value="Unassembled WGS sequence"/>
</dbReference>
<evidence type="ECO:0000256" key="7">
    <source>
        <dbReference type="ARBA" id="ARBA00022989"/>
    </source>
</evidence>
<evidence type="ECO:0000313" key="12">
    <source>
        <dbReference type="EMBL" id="TKR80077.1"/>
    </source>
</evidence>
<evidence type="ECO:0000256" key="10">
    <source>
        <dbReference type="ARBA" id="ARBA00023303"/>
    </source>
</evidence>
<accession>A0A4U5NB43</accession>
<keyword evidence="6" id="KW-0630">Potassium</keyword>
<keyword evidence="2" id="KW-0813">Transport</keyword>
<evidence type="ECO:0000256" key="9">
    <source>
        <dbReference type="ARBA" id="ARBA00023136"/>
    </source>
</evidence>
<dbReference type="OrthoDB" id="5849839at2759"/>
<reference evidence="12 13" key="1">
    <citation type="journal article" date="2015" name="Genome Biol.">
        <title>Comparative genomics of Steinernema reveals deeply conserved gene regulatory networks.</title>
        <authorList>
            <person name="Dillman A.R."/>
            <person name="Macchietto M."/>
            <person name="Porter C.F."/>
            <person name="Rogers A."/>
            <person name="Williams B."/>
            <person name="Antoshechkin I."/>
            <person name="Lee M.M."/>
            <person name="Goodwin Z."/>
            <person name="Lu X."/>
            <person name="Lewis E.E."/>
            <person name="Goodrich-Blair H."/>
            <person name="Stock S.P."/>
            <person name="Adams B.J."/>
            <person name="Sternberg P.W."/>
            <person name="Mortazavi A."/>
        </authorList>
    </citation>
    <scope>NUCLEOTIDE SEQUENCE [LARGE SCALE GENOMIC DNA]</scope>
    <source>
        <strain evidence="12 13">ALL</strain>
    </source>
</reference>
<dbReference type="GO" id="GO:0005886">
    <property type="term" value="C:plasma membrane"/>
    <property type="evidence" value="ECO:0007669"/>
    <property type="project" value="TreeGrafter"/>
</dbReference>
<keyword evidence="9" id="KW-0472">Membrane</keyword>
<evidence type="ECO:0000256" key="6">
    <source>
        <dbReference type="ARBA" id="ARBA00022958"/>
    </source>
</evidence>
<keyword evidence="4" id="KW-0812">Transmembrane</keyword>
<evidence type="ECO:0000256" key="11">
    <source>
        <dbReference type="SAM" id="MobiDB-lite"/>
    </source>
</evidence>
<evidence type="ECO:0000313" key="13">
    <source>
        <dbReference type="Proteomes" id="UP000298663"/>
    </source>
</evidence>
<keyword evidence="13" id="KW-1185">Reference proteome</keyword>
<dbReference type="EMBL" id="AZBU02000004">
    <property type="protein sequence ID" value="TKR80077.1"/>
    <property type="molecule type" value="Genomic_DNA"/>
</dbReference>